<feature type="domain" description="NTR" evidence="4">
    <location>
        <begin position="18"/>
        <end position="140"/>
    </location>
</feature>
<dbReference type="Proteomes" id="UP001152798">
    <property type="component" value="Chromosome 4"/>
</dbReference>
<gene>
    <name evidence="5" type="ORF">NEZAVI_LOCUS8466</name>
</gene>
<dbReference type="AlphaFoldDB" id="A0A9P0HAX2"/>
<name>A0A9P0HAX2_NEZVI</name>
<dbReference type="SMART" id="SM00643">
    <property type="entry name" value="C345C"/>
    <property type="match status" value="1"/>
</dbReference>
<keyword evidence="3" id="KW-1015">Disulfide bond</keyword>
<dbReference type="GO" id="GO:0005576">
    <property type="term" value="C:extracellular region"/>
    <property type="evidence" value="ECO:0007669"/>
    <property type="project" value="UniProtKB-SubCell"/>
</dbReference>
<comment type="subcellular location">
    <subcellularLocation>
        <location evidence="1">Secreted</location>
    </subcellularLocation>
</comment>
<protein>
    <recommendedName>
        <fullName evidence="4">NTR domain-containing protein</fullName>
    </recommendedName>
</protein>
<reference evidence="5" key="1">
    <citation type="submission" date="2022-01" db="EMBL/GenBank/DDBJ databases">
        <authorList>
            <person name="King R."/>
        </authorList>
    </citation>
    <scope>NUCLEOTIDE SEQUENCE</scope>
</reference>
<dbReference type="InterPro" id="IPR018933">
    <property type="entry name" value="Netrin_module_non-TIMP"/>
</dbReference>
<dbReference type="Pfam" id="PF01759">
    <property type="entry name" value="NTR"/>
    <property type="match status" value="1"/>
</dbReference>
<organism evidence="5 6">
    <name type="scientific">Nezara viridula</name>
    <name type="common">Southern green stink bug</name>
    <name type="synonym">Cimex viridulus</name>
    <dbReference type="NCBI Taxonomy" id="85310"/>
    <lineage>
        <taxon>Eukaryota</taxon>
        <taxon>Metazoa</taxon>
        <taxon>Ecdysozoa</taxon>
        <taxon>Arthropoda</taxon>
        <taxon>Hexapoda</taxon>
        <taxon>Insecta</taxon>
        <taxon>Pterygota</taxon>
        <taxon>Neoptera</taxon>
        <taxon>Paraneoptera</taxon>
        <taxon>Hemiptera</taxon>
        <taxon>Heteroptera</taxon>
        <taxon>Panheteroptera</taxon>
        <taxon>Pentatomomorpha</taxon>
        <taxon>Pentatomoidea</taxon>
        <taxon>Pentatomidae</taxon>
        <taxon>Pentatominae</taxon>
        <taxon>Nezara</taxon>
    </lineage>
</organism>
<evidence type="ECO:0000256" key="2">
    <source>
        <dbReference type="ARBA" id="ARBA00022525"/>
    </source>
</evidence>
<evidence type="ECO:0000256" key="1">
    <source>
        <dbReference type="ARBA" id="ARBA00004613"/>
    </source>
</evidence>
<sequence length="141" mass="16417">MQLISTRLHRSAHNYIVLPKGSEPDEFEGRLADGQLAVLAKVLEREIIEDWARFNMAVQNVYKRGRDSGLRRGGLSLWVHSGDLACKCPKIRSNKSYLILGKEKDGDRPGLTITQRSIVIEWKEEWHNRMRRFQRRSKQCN</sequence>
<evidence type="ECO:0000313" key="6">
    <source>
        <dbReference type="Proteomes" id="UP001152798"/>
    </source>
</evidence>
<keyword evidence="6" id="KW-1185">Reference proteome</keyword>
<evidence type="ECO:0000313" key="5">
    <source>
        <dbReference type="EMBL" id="CAH1398908.1"/>
    </source>
</evidence>
<accession>A0A9P0HAX2</accession>
<evidence type="ECO:0000256" key="3">
    <source>
        <dbReference type="ARBA" id="ARBA00023157"/>
    </source>
</evidence>
<dbReference type="EMBL" id="OV725080">
    <property type="protein sequence ID" value="CAH1398908.1"/>
    <property type="molecule type" value="Genomic_DNA"/>
</dbReference>
<dbReference type="InterPro" id="IPR001134">
    <property type="entry name" value="Netrin_domain"/>
</dbReference>
<dbReference type="PROSITE" id="PS50189">
    <property type="entry name" value="NTR"/>
    <property type="match status" value="1"/>
</dbReference>
<keyword evidence="2" id="KW-0964">Secreted</keyword>
<dbReference type="Gene3D" id="2.40.50.120">
    <property type="match status" value="1"/>
</dbReference>
<evidence type="ECO:0000259" key="4">
    <source>
        <dbReference type="PROSITE" id="PS50189"/>
    </source>
</evidence>
<dbReference type="InterPro" id="IPR008993">
    <property type="entry name" value="TIMP-like_OB-fold"/>
</dbReference>
<proteinExistence type="predicted"/>
<dbReference type="CDD" id="cd03579">
    <property type="entry name" value="NTR_netrin-1_like"/>
    <property type="match status" value="1"/>
</dbReference>
<dbReference type="SUPFAM" id="SSF50242">
    <property type="entry name" value="TIMP-like"/>
    <property type="match status" value="1"/>
</dbReference>
<dbReference type="OrthoDB" id="5984158at2759"/>